<keyword evidence="1" id="KW-1133">Transmembrane helix</keyword>
<feature type="transmembrane region" description="Helical" evidence="1">
    <location>
        <begin position="32"/>
        <end position="51"/>
    </location>
</feature>
<evidence type="ECO:0000313" key="3">
    <source>
        <dbReference type="Proteomes" id="UP000177622"/>
    </source>
</evidence>
<gene>
    <name evidence="2" type="ORF">PENARI_c025G07795</name>
</gene>
<dbReference type="EMBL" id="LXJU01000025">
    <property type="protein sequence ID" value="OGE48852.1"/>
    <property type="molecule type" value="Genomic_DNA"/>
</dbReference>
<accession>A0A1F5L6N8</accession>
<reference evidence="2 3" key="1">
    <citation type="journal article" date="2016" name="Sci. Rep.">
        <title>Penicillium arizonense, a new, genome sequenced fungal species, reveals a high chemical diversity in secreted metabolites.</title>
        <authorList>
            <person name="Grijseels S."/>
            <person name="Nielsen J.C."/>
            <person name="Randelovic M."/>
            <person name="Nielsen J."/>
            <person name="Nielsen K.F."/>
            <person name="Workman M."/>
            <person name="Frisvad J.C."/>
        </authorList>
    </citation>
    <scope>NUCLEOTIDE SEQUENCE [LARGE SCALE GENOMIC DNA]</scope>
    <source>
        <strain evidence="2 3">CBS 141311</strain>
    </source>
</reference>
<dbReference type="AlphaFoldDB" id="A0A1F5L6N8"/>
<dbReference type="GeneID" id="34580573"/>
<evidence type="ECO:0000256" key="1">
    <source>
        <dbReference type="SAM" id="Phobius"/>
    </source>
</evidence>
<dbReference type="Proteomes" id="UP000177622">
    <property type="component" value="Unassembled WGS sequence"/>
</dbReference>
<evidence type="ECO:0000313" key="2">
    <source>
        <dbReference type="EMBL" id="OGE48852.1"/>
    </source>
</evidence>
<keyword evidence="3" id="KW-1185">Reference proteome</keyword>
<sequence>MDGSSLPLLGMIVFGSFALWAQWCLRKWFRVVVSFLLCTIVCVSMASAVWANVHKVVASIGYGFVARETWMFARVLWSGTPTHLPGPPQHESSSADLVSAADLRASEAQVRALDQQVRQMRHDREAEVNQLNSTIRLYQRGVVSGPGPIRQLMDWKQAAENKARGLQLKVDTLEAKV</sequence>
<proteinExistence type="predicted"/>
<protein>
    <submittedName>
        <fullName evidence="2">Uncharacterized protein</fullName>
    </submittedName>
</protein>
<comment type="caution">
    <text evidence="2">The sequence shown here is derived from an EMBL/GenBank/DDBJ whole genome shotgun (WGS) entry which is preliminary data.</text>
</comment>
<dbReference type="RefSeq" id="XP_022484306.1">
    <property type="nucleotide sequence ID" value="XM_022635839.1"/>
</dbReference>
<organism evidence="2 3">
    <name type="scientific">Penicillium arizonense</name>
    <dbReference type="NCBI Taxonomy" id="1835702"/>
    <lineage>
        <taxon>Eukaryota</taxon>
        <taxon>Fungi</taxon>
        <taxon>Dikarya</taxon>
        <taxon>Ascomycota</taxon>
        <taxon>Pezizomycotina</taxon>
        <taxon>Eurotiomycetes</taxon>
        <taxon>Eurotiomycetidae</taxon>
        <taxon>Eurotiales</taxon>
        <taxon>Aspergillaceae</taxon>
        <taxon>Penicillium</taxon>
    </lineage>
</organism>
<keyword evidence="1" id="KW-0812">Transmembrane</keyword>
<keyword evidence="1" id="KW-0472">Membrane</keyword>
<name>A0A1F5L6N8_PENAI</name>
<feature type="transmembrane region" description="Helical" evidence="1">
    <location>
        <begin position="6"/>
        <end position="25"/>
    </location>
</feature>